<dbReference type="PROSITE" id="PS51084">
    <property type="entry name" value="HIT_2"/>
    <property type="match status" value="1"/>
</dbReference>
<organism evidence="3 4">
    <name type="scientific">Cryptosporangium japonicum</name>
    <dbReference type="NCBI Taxonomy" id="80872"/>
    <lineage>
        <taxon>Bacteria</taxon>
        <taxon>Bacillati</taxon>
        <taxon>Actinomycetota</taxon>
        <taxon>Actinomycetes</taxon>
        <taxon>Cryptosporangiales</taxon>
        <taxon>Cryptosporangiaceae</taxon>
        <taxon>Cryptosporangium</taxon>
    </lineage>
</organism>
<reference evidence="3 4" key="1">
    <citation type="journal article" date="2019" name="Int. J. Syst. Evol. Microbiol.">
        <title>The Global Catalogue of Microorganisms (GCM) 10K type strain sequencing project: providing services to taxonomists for standard genome sequencing and annotation.</title>
        <authorList>
            <consortium name="The Broad Institute Genomics Platform"/>
            <consortium name="The Broad Institute Genome Sequencing Center for Infectious Disease"/>
            <person name="Wu L."/>
            <person name="Ma J."/>
        </authorList>
    </citation>
    <scope>NUCLEOTIDE SEQUENCE [LARGE SCALE GENOMIC DNA]</scope>
    <source>
        <strain evidence="3 4">JCM 10425</strain>
    </source>
</reference>
<dbReference type="PANTHER" id="PTHR46648">
    <property type="entry name" value="HIT FAMILY PROTEIN 1"/>
    <property type="match status" value="1"/>
</dbReference>
<evidence type="ECO:0000313" key="3">
    <source>
        <dbReference type="EMBL" id="GAA0267768.1"/>
    </source>
</evidence>
<dbReference type="Gene3D" id="3.30.428.10">
    <property type="entry name" value="HIT-like"/>
    <property type="match status" value="1"/>
</dbReference>
<comment type="caution">
    <text evidence="3">The sequence shown here is derived from an EMBL/GenBank/DDBJ whole genome shotgun (WGS) entry which is preliminary data.</text>
</comment>
<dbReference type="InterPro" id="IPR001310">
    <property type="entry name" value="Histidine_triad_HIT"/>
</dbReference>
<dbReference type="SUPFAM" id="SSF54197">
    <property type="entry name" value="HIT-like"/>
    <property type="match status" value="1"/>
</dbReference>
<dbReference type="EMBL" id="BAAAGX010000028">
    <property type="protein sequence ID" value="GAA0267768.1"/>
    <property type="molecule type" value="Genomic_DNA"/>
</dbReference>
<proteinExistence type="predicted"/>
<name>A0ABN0UZP3_9ACTN</name>
<evidence type="ECO:0000259" key="2">
    <source>
        <dbReference type="PROSITE" id="PS51084"/>
    </source>
</evidence>
<dbReference type="InterPro" id="IPR011146">
    <property type="entry name" value="HIT-like"/>
</dbReference>
<dbReference type="PANTHER" id="PTHR46648:SF1">
    <property type="entry name" value="ADENOSINE 5'-MONOPHOSPHORAMIDASE HNT1"/>
    <property type="match status" value="1"/>
</dbReference>
<dbReference type="Pfam" id="PF01230">
    <property type="entry name" value="HIT"/>
    <property type="match status" value="1"/>
</dbReference>
<evidence type="ECO:0000313" key="4">
    <source>
        <dbReference type="Proteomes" id="UP001500967"/>
    </source>
</evidence>
<feature type="domain" description="HIT" evidence="2">
    <location>
        <begin position="14"/>
        <end position="117"/>
    </location>
</feature>
<sequence>MTAGLWHAGPVASIFTRIIDGELPGRFVWKDEHAVAFLSIAPIRPGHALVVPRVEIDQWTDAPVELITHLTTVAQTIGQAQKDAWEAPRAALIIAGFEVPHLHLHTYPAWDLDDLDFGNADPRPDSQDMDDAAERLRNALVANGHADQVPTK</sequence>
<keyword evidence="4" id="KW-1185">Reference proteome</keyword>
<accession>A0ABN0UZP3</accession>
<evidence type="ECO:0000256" key="1">
    <source>
        <dbReference type="PROSITE-ProRule" id="PRU00464"/>
    </source>
</evidence>
<gene>
    <name evidence="3" type="ORF">GCM10009539_63280</name>
</gene>
<dbReference type="PRINTS" id="PR00332">
    <property type="entry name" value="HISTRIAD"/>
</dbReference>
<feature type="short sequence motif" description="Histidine triad motif" evidence="1">
    <location>
        <begin position="101"/>
        <end position="105"/>
    </location>
</feature>
<protein>
    <submittedName>
        <fullName evidence="3">HIT family protein</fullName>
    </submittedName>
</protein>
<dbReference type="Proteomes" id="UP001500967">
    <property type="component" value="Unassembled WGS sequence"/>
</dbReference>
<dbReference type="InterPro" id="IPR036265">
    <property type="entry name" value="HIT-like_sf"/>
</dbReference>